<proteinExistence type="predicted"/>
<evidence type="ECO:0000313" key="2">
    <source>
        <dbReference type="Proteomes" id="UP000016361"/>
    </source>
</evidence>
<name>S4NF13_9LACO</name>
<accession>S4NF13</accession>
<sequence length="52" mass="6107">MRYVEGTLRKKMYSKVSLLIGRWVSEKKFVSIWQKTINVASGQVFVTDLTHF</sequence>
<organism evidence="1 2">
    <name type="scientific">Lentilactobacillus otakiensis DSM 19908 = JCM 15040</name>
    <dbReference type="NCBI Taxonomy" id="1423780"/>
    <lineage>
        <taxon>Bacteria</taxon>
        <taxon>Bacillati</taxon>
        <taxon>Bacillota</taxon>
        <taxon>Bacilli</taxon>
        <taxon>Lactobacillales</taxon>
        <taxon>Lactobacillaceae</taxon>
        <taxon>Lentilactobacillus</taxon>
    </lineage>
</organism>
<dbReference type="AlphaFoldDB" id="S4NF13"/>
<dbReference type="EMBL" id="BASH01000001">
    <property type="protein sequence ID" value="GAD15827.1"/>
    <property type="molecule type" value="Genomic_DNA"/>
</dbReference>
<evidence type="ECO:0000313" key="1">
    <source>
        <dbReference type="EMBL" id="GAD15827.1"/>
    </source>
</evidence>
<dbReference type="Proteomes" id="UP000016361">
    <property type="component" value="Unassembled WGS sequence"/>
</dbReference>
<comment type="caution">
    <text evidence="1">The sequence shown here is derived from an EMBL/GenBank/DDBJ whole genome shotgun (WGS) entry which is preliminary data.</text>
</comment>
<reference evidence="2" key="1">
    <citation type="journal article" date="2013" name="Genome Announc.">
        <title>Draft Genome Sequence of D-Branched-Chain Amino Acid Producer Lactobacillus otakiensis JCM 15040T, Isolated from a Traditional Japanese Pickle.</title>
        <authorList>
            <person name="Doi K."/>
            <person name="Mori K."/>
            <person name="Mutaguchi Y."/>
            <person name="Tashiro K."/>
            <person name="Fujino Y."/>
            <person name="Ohmori T."/>
            <person name="Kuhara S."/>
            <person name="Ohshima T."/>
        </authorList>
    </citation>
    <scope>NUCLEOTIDE SEQUENCE [LARGE SCALE GENOMIC DNA]</scope>
    <source>
        <strain evidence="2">JCM 15040</strain>
    </source>
</reference>
<protein>
    <submittedName>
        <fullName evidence="1">Uncharacterized protein</fullName>
    </submittedName>
</protein>
<gene>
    <name evidence="1" type="ORF">LOT_0365</name>
</gene>
<keyword evidence="2" id="KW-1185">Reference proteome</keyword>